<gene>
    <name evidence="1" type="ORF">FYJ24_06980</name>
</gene>
<proteinExistence type="predicted"/>
<accession>A0A6N7W519</accession>
<dbReference type="EMBL" id="VULO01000007">
    <property type="protein sequence ID" value="MSS84511.1"/>
    <property type="molecule type" value="Genomic_DNA"/>
</dbReference>
<protein>
    <submittedName>
        <fullName evidence="1">Uncharacterized protein</fullName>
    </submittedName>
</protein>
<comment type="caution">
    <text evidence="1">The sequence shown here is derived from an EMBL/GenBank/DDBJ whole genome shotgun (WGS) entry which is preliminary data.</text>
</comment>
<dbReference type="AlphaFoldDB" id="A0A6N7W519"/>
<evidence type="ECO:0000313" key="2">
    <source>
        <dbReference type="Proteomes" id="UP000470875"/>
    </source>
</evidence>
<keyword evidence="2" id="KW-1185">Reference proteome</keyword>
<dbReference type="RefSeq" id="WP_154544927.1">
    <property type="nucleotide sequence ID" value="NZ_VULO01000007.1"/>
</dbReference>
<organism evidence="1 2">
    <name type="scientific">Scrofimicrobium canadense</name>
    <dbReference type="NCBI Taxonomy" id="2652290"/>
    <lineage>
        <taxon>Bacteria</taxon>
        <taxon>Bacillati</taxon>
        <taxon>Actinomycetota</taxon>
        <taxon>Actinomycetes</taxon>
        <taxon>Actinomycetales</taxon>
        <taxon>Actinomycetaceae</taxon>
        <taxon>Scrofimicrobium</taxon>
    </lineage>
</organism>
<sequence>MADIDIPDEAVEAATQVFWDEVLGRSDKWEQFAKDDPDAAEIIRDNRRCILEAAAPIIRADERRRVAEEIRAAAWPPDKAKTEGLDFGYALGRSAGLDIAAQIAERSGK</sequence>
<reference evidence="1 2" key="1">
    <citation type="submission" date="2019-08" db="EMBL/GenBank/DDBJ databases">
        <title>In-depth cultivation of the pig gut microbiome towards novel bacterial diversity and tailored functional studies.</title>
        <authorList>
            <person name="Wylensek D."/>
            <person name="Hitch T.C.A."/>
            <person name="Clavel T."/>
        </authorList>
    </citation>
    <scope>NUCLEOTIDE SEQUENCE [LARGE SCALE GENOMIC DNA]</scope>
    <source>
        <strain evidence="1 2">WB03_NA08</strain>
    </source>
</reference>
<name>A0A6N7W519_9ACTO</name>
<dbReference type="Proteomes" id="UP000470875">
    <property type="component" value="Unassembled WGS sequence"/>
</dbReference>
<evidence type="ECO:0000313" key="1">
    <source>
        <dbReference type="EMBL" id="MSS84511.1"/>
    </source>
</evidence>